<accession>J9FE72</accession>
<comment type="caution">
    <text evidence="1">The sequence shown here is derived from an EMBL/GenBank/DDBJ whole genome shotgun (WGS) entry which is preliminary data.</text>
</comment>
<dbReference type="EMBL" id="AMCI01007103">
    <property type="protein sequence ID" value="EJW93211.1"/>
    <property type="molecule type" value="Genomic_DNA"/>
</dbReference>
<proteinExistence type="predicted"/>
<dbReference type="AlphaFoldDB" id="J9FE72"/>
<reference evidence="1" key="1">
    <citation type="journal article" date="2012" name="PLoS ONE">
        <title>Gene sets for utilization of primary and secondary nutrition supplies in the distal gut of endangered iberian lynx.</title>
        <authorList>
            <person name="Alcaide M."/>
            <person name="Messina E."/>
            <person name="Richter M."/>
            <person name="Bargiela R."/>
            <person name="Peplies J."/>
            <person name="Huws S.A."/>
            <person name="Newbold C.J."/>
            <person name="Golyshin P.N."/>
            <person name="Simon M.A."/>
            <person name="Lopez G."/>
            <person name="Yakimov M.M."/>
            <person name="Ferrer M."/>
        </authorList>
    </citation>
    <scope>NUCLEOTIDE SEQUENCE</scope>
</reference>
<protein>
    <submittedName>
        <fullName evidence="1">Uncharacterized protein</fullName>
    </submittedName>
</protein>
<evidence type="ECO:0000313" key="1">
    <source>
        <dbReference type="EMBL" id="EJW93211.1"/>
    </source>
</evidence>
<sequence length="43" mass="4735">MGTSSTQTAAVCFQSFDSSAVKNCSFFIIVYYTISCDKLYGIH</sequence>
<organism evidence="1">
    <name type="scientific">gut metagenome</name>
    <dbReference type="NCBI Taxonomy" id="749906"/>
    <lineage>
        <taxon>unclassified sequences</taxon>
        <taxon>metagenomes</taxon>
        <taxon>organismal metagenomes</taxon>
    </lineage>
</organism>
<gene>
    <name evidence="1" type="ORF">EVA_18682</name>
</gene>
<name>J9FE72_9ZZZZ</name>